<evidence type="ECO:0000256" key="1">
    <source>
        <dbReference type="ARBA" id="ARBA00004323"/>
    </source>
</evidence>
<dbReference type="AlphaFoldDB" id="A0AAD5ANN8"/>
<evidence type="ECO:0000256" key="3">
    <source>
        <dbReference type="ARBA" id="ARBA00022676"/>
    </source>
</evidence>
<dbReference type="EMBL" id="MU551666">
    <property type="protein sequence ID" value="KAI5619577.1"/>
    <property type="molecule type" value="Genomic_DNA"/>
</dbReference>
<sequence>MLQFDKARTSFLLCLGVNIFIILVIYFKFRFSNAPKAASVLSCRPFPENCKVLPPTTPYTRWEKTECQNFIYFNSPLNCFHMQHKFHFIMKTLSKEEEDYPLAFIITIHKDLEMFVRLLRAIYAPHNIYCIHVDAKAPKDYRVSVERLADCFPNVFLSSVSETVTYAGFSRLKADINCMEDLVKSPVTWKKVINLCGQDFPVMSNLELVRYMQDKEWIDNNMSPGIKQPNYMRYRTEIQHMEVKGQHVVALDPNKKKTPAPHNLEIYFGTAYYSLKREFVEYVLNSTVAKDLLEWSRDTYSPDEHYWVTLNHVKEAPGREVDGEWKGNIRAIKWRDQEGTAHQGCNGTYIRDICIYNIEDVPWIIESNCMFANKFESTRFPEALDCLEQWHRHKVLQQAKVPIQSSWKLTREMQ</sequence>
<dbReference type="Proteomes" id="UP001205998">
    <property type="component" value="Unassembled WGS sequence"/>
</dbReference>
<dbReference type="PANTHER" id="PTHR19297:SF178">
    <property type="entry name" value="BETA-1,3-GALACTOSYL-O-GLYCOSYL-GLYCOPROTEIN BETA-1,6-N-ACETYLGLUCOSAMINYLTRANSFERASE 7"/>
    <property type="match status" value="1"/>
</dbReference>
<evidence type="ECO:0000256" key="10">
    <source>
        <dbReference type="ARBA" id="ARBA00038150"/>
    </source>
</evidence>
<comment type="caution">
    <text evidence="12">The sequence shown here is derived from an EMBL/GenBank/DDBJ whole genome shotgun (WGS) entry which is preliminary data.</text>
</comment>
<keyword evidence="7 11" id="KW-1133">Transmembrane helix</keyword>
<feature type="non-terminal residue" evidence="12">
    <location>
        <position position="1"/>
    </location>
</feature>
<dbReference type="InterPro" id="IPR003406">
    <property type="entry name" value="Glyco_trans_14"/>
</dbReference>
<dbReference type="PANTHER" id="PTHR19297">
    <property type="entry name" value="GLYCOSYLTRANSFERASE 14 FAMILY MEMBER"/>
    <property type="match status" value="1"/>
</dbReference>
<evidence type="ECO:0000256" key="6">
    <source>
        <dbReference type="ARBA" id="ARBA00022968"/>
    </source>
</evidence>
<evidence type="ECO:0000256" key="7">
    <source>
        <dbReference type="ARBA" id="ARBA00022989"/>
    </source>
</evidence>
<reference evidence="12" key="1">
    <citation type="submission" date="2018-07" db="EMBL/GenBank/DDBJ databases">
        <title>Comparative genomics of catfishes provides insights into carnivory and benthic adaptation.</title>
        <authorList>
            <person name="Zhang Y."/>
            <person name="Wang D."/>
            <person name="Peng Z."/>
            <person name="Zheng S."/>
            <person name="Shao F."/>
            <person name="Tao W."/>
        </authorList>
    </citation>
    <scope>NUCLEOTIDE SEQUENCE</scope>
    <source>
        <strain evidence="12">Chongqing</strain>
    </source>
</reference>
<organism evidence="12 13">
    <name type="scientific">Silurus asotus</name>
    <name type="common">Amur catfish</name>
    <name type="synonym">Parasilurus asotus</name>
    <dbReference type="NCBI Taxonomy" id="30991"/>
    <lineage>
        <taxon>Eukaryota</taxon>
        <taxon>Metazoa</taxon>
        <taxon>Chordata</taxon>
        <taxon>Craniata</taxon>
        <taxon>Vertebrata</taxon>
        <taxon>Euteleostomi</taxon>
        <taxon>Actinopterygii</taxon>
        <taxon>Neopterygii</taxon>
        <taxon>Teleostei</taxon>
        <taxon>Ostariophysi</taxon>
        <taxon>Siluriformes</taxon>
        <taxon>Siluridae</taxon>
        <taxon>Silurus</taxon>
    </lineage>
</organism>
<evidence type="ECO:0000256" key="4">
    <source>
        <dbReference type="ARBA" id="ARBA00022679"/>
    </source>
</evidence>
<dbReference type="GO" id="GO:0008375">
    <property type="term" value="F:acetylglucosaminyltransferase activity"/>
    <property type="evidence" value="ECO:0007669"/>
    <property type="project" value="TreeGrafter"/>
</dbReference>
<dbReference type="GO" id="GO:0000139">
    <property type="term" value="C:Golgi membrane"/>
    <property type="evidence" value="ECO:0007669"/>
    <property type="project" value="UniProtKB-SubCell"/>
</dbReference>
<evidence type="ECO:0000256" key="9">
    <source>
        <dbReference type="ARBA" id="ARBA00023180"/>
    </source>
</evidence>
<protein>
    <submittedName>
        <fullName evidence="12">Beta-1,3-galactosyl-O-glycosyl-glycoprotein beta-1,6-N-acetylglucosaminyltransferase 7</fullName>
    </submittedName>
</protein>
<evidence type="ECO:0000313" key="12">
    <source>
        <dbReference type="EMBL" id="KAI5619577.1"/>
    </source>
</evidence>
<proteinExistence type="inferred from homology"/>
<dbReference type="Pfam" id="PF02485">
    <property type="entry name" value="Branch"/>
    <property type="match status" value="1"/>
</dbReference>
<gene>
    <name evidence="12" type="ORF">C0J50_20974</name>
</gene>
<evidence type="ECO:0000256" key="11">
    <source>
        <dbReference type="SAM" id="Phobius"/>
    </source>
</evidence>
<evidence type="ECO:0000256" key="5">
    <source>
        <dbReference type="ARBA" id="ARBA00022692"/>
    </source>
</evidence>
<feature type="transmembrane region" description="Helical" evidence="11">
    <location>
        <begin position="12"/>
        <end position="29"/>
    </location>
</feature>
<comment type="similarity">
    <text evidence="10">Belongs to the glycosyltransferase 14 family.</text>
</comment>
<keyword evidence="4" id="KW-0808">Transferase</keyword>
<keyword evidence="9" id="KW-0325">Glycoprotein</keyword>
<keyword evidence="6" id="KW-0735">Signal-anchor</keyword>
<comment type="pathway">
    <text evidence="2">Protein modification; protein glycosylation.</text>
</comment>
<evidence type="ECO:0000256" key="2">
    <source>
        <dbReference type="ARBA" id="ARBA00004922"/>
    </source>
</evidence>
<keyword evidence="3" id="KW-0328">Glycosyltransferase</keyword>
<evidence type="ECO:0000256" key="8">
    <source>
        <dbReference type="ARBA" id="ARBA00023136"/>
    </source>
</evidence>
<keyword evidence="8 11" id="KW-0472">Membrane</keyword>
<keyword evidence="13" id="KW-1185">Reference proteome</keyword>
<accession>A0AAD5ANN8</accession>
<name>A0AAD5ANN8_SILAS</name>
<comment type="subcellular location">
    <subcellularLocation>
        <location evidence="1">Golgi apparatus membrane</location>
        <topology evidence="1">Single-pass type II membrane protein</topology>
    </subcellularLocation>
</comment>
<keyword evidence="5 11" id="KW-0812">Transmembrane</keyword>
<evidence type="ECO:0000313" key="13">
    <source>
        <dbReference type="Proteomes" id="UP001205998"/>
    </source>
</evidence>